<dbReference type="EMBL" id="JAFIRN010000014">
    <property type="protein sequence ID" value="KAG5835992.1"/>
    <property type="molecule type" value="Genomic_DNA"/>
</dbReference>
<evidence type="ECO:0000313" key="1">
    <source>
        <dbReference type="EMBL" id="KAG5835992.1"/>
    </source>
</evidence>
<dbReference type="Proteomes" id="UP001044222">
    <property type="component" value="Chromosome 14"/>
</dbReference>
<gene>
    <name evidence="1" type="ORF">ANANG_G00249880</name>
</gene>
<accession>A0A9D3RQG0</accession>
<sequence>MGENLQVYIEEACNFIDNIDQPLDFVINPGFYVDGTVCACKGGVNQPGKRIPKVGAKAEAGFGRAKVEASVLGAELRGPNAQASAGVSPVAAVAMVRAELLSAKCSLGPVHFQGGAGFDTGGSLGFHGMEVKFLGCGFTLGRKNSLALFGSEVGFTLPAKVNANVEYMGKEVLAYPKE</sequence>
<evidence type="ECO:0000313" key="2">
    <source>
        <dbReference type="Proteomes" id="UP001044222"/>
    </source>
</evidence>
<organism evidence="1 2">
    <name type="scientific">Anguilla anguilla</name>
    <name type="common">European freshwater eel</name>
    <name type="synonym">Muraena anguilla</name>
    <dbReference type="NCBI Taxonomy" id="7936"/>
    <lineage>
        <taxon>Eukaryota</taxon>
        <taxon>Metazoa</taxon>
        <taxon>Chordata</taxon>
        <taxon>Craniata</taxon>
        <taxon>Vertebrata</taxon>
        <taxon>Euteleostomi</taxon>
        <taxon>Actinopterygii</taxon>
        <taxon>Neopterygii</taxon>
        <taxon>Teleostei</taxon>
        <taxon>Anguilliformes</taxon>
        <taxon>Anguillidae</taxon>
        <taxon>Anguilla</taxon>
    </lineage>
</organism>
<reference evidence="1" key="1">
    <citation type="submission" date="2021-01" db="EMBL/GenBank/DDBJ databases">
        <title>A chromosome-scale assembly of European eel, Anguilla anguilla.</title>
        <authorList>
            <person name="Henkel C."/>
            <person name="Jong-Raadsen S.A."/>
            <person name="Dufour S."/>
            <person name="Weltzien F.-A."/>
            <person name="Palstra A.P."/>
            <person name="Pelster B."/>
            <person name="Spaink H.P."/>
            <person name="Van Den Thillart G.E."/>
            <person name="Jansen H."/>
            <person name="Zahm M."/>
            <person name="Klopp C."/>
            <person name="Cedric C."/>
            <person name="Louis A."/>
            <person name="Berthelot C."/>
            <person name="Parey E."/>
            <person name="Roest Crollius H."/>
            <person name="Montfort J."/>
            <person name="Robinson-Rechavi M."/>
            <person name="Bucao C."/>
            <person name="Bouchez O."/>
            <person name="Gislard M."/>
            <person name="Lluch J."/>
            <person name="Milhes M."/>
            <person name="Lampietro C."/>
            <person name="Lopez Roques C."/>
            <person name="Donnadieu C."/>
            <person name="Braasch I."/>
            <person name="Desvignes T."/>
            <person name="Postlethwait J."/>
            <person name="Bobe J."/>
            <person name="Guiguen Y."/>
            <person name="Dirks R."/>
        </authorList>
    </citation>
    <scope>NUCLEOTIDE SEQUENCE</scope>
    <source>
        <strain evidence="1">Tag_6206</strain>
        <tissue evidence="1">Liver</tissue>
    </source>
</reference>
<comment type="caution">
    <text evidence="1">The sequence shown here is derived from an EMBL/GenBank/DDBJ whole genome shotgun (WGS) entry which is preliminary data.</text>
</comment>
<dbReference type="AlphaFoldDB" id="A0A9D3RQG0"/>
<keyword evidence="2" id="KW-1185">Reference proteome</keyword>
<proteinExistence type="predicted"/>
<name>A0A9D3RQG0_ANGAN</name>
<protein>
    <submittedName>
        <fullName evidence="1">Uncharacterized protein</fullName>
    </submittedName>
</protein>